<dbReference type="InterPro" id="IPR036388">
    <property type="entry name" value="WH-like_DNA-bd_sf"/>
</dbReference>
<dbReference type="CDD" id="cd00038">
    <property type="entry name" value="CAP_ED"/>
    <property type="match status" value="1"/>
</dbReference>
<evidence type="ECO:0000259" key="4">
    <source>
        <dbReference type="PROSITE" id="PS51063"/>
    </source>
</evidence>
<dbReference type="Gene3D" id="1.10.10.10">
    <property type="entry name" value="Winged helix-like DNA-binding domain superfamily/Winged helix DNA-binding domain"/>
    <property type="match status" value="1"/>
</dbReference>
<dbReference type="RefSeq" id="WP_110783902.1">
    <property type="nucleotide sequence ID" value="NZ_QKQS01000001.1"/>
</dbReference>
<dbReference type="Gene3D" id="2.60.120.10">
    <property type="entry name" value="Jelly Rolls"/>
    <property type="match status" value="1"/>
</dbReference>
<dbReference type="InterPro" id="IPR050397">
    <property type="entry name" value="Env_Response_Regulators"/>
</dbReference>
<dbReference type="PROSITE" id="PS51063">
    <property type="entry name" value="HTH_CRP_2"/>
    <property type="match status" value="1"/>
</dbReference>
<evidence type="ECO:0000256" key="3">
    <source>
        <dbReference type="ARBA" id="ARBA00023163"/>
    </source>
</evidence>
<dbReference type="InterPro" id="IPR000595">
    <property type="entry name" value="cNMP-bd_dom"/>
</dbReference>
<protein>
    <submittedName>
        <fullName evidence="5">Crp/Fnr family transcriptional regulator</fullName>
    </submittedName>
</protein>
<dbReference type="Proteomes" id="UP000248134">
    <property type="component" value="Unassembled WGS sequence"/>
</dbReference>
<dbReference type="InterPro" id="IPR018490">
    <property type="entry name" value="cNMP-bd_dom_sf"/>
</dbReference>
<keyword evidence="3" id="KW-0804">Transcription</keyword>
<dbReference type="SUPFAM" id="SSF51206">
    <property type="entry name" value="cAMP-binding domain-like"/>
    <property type="match status" value="1"/>
</dbReference>
<dbReference type="AlphaFoldDB" id="A0A323V1B6"/>
<dbReference type="PANTHER" id="PTHR24567">
    <property type="entry name" value="CRP FAMILY TRANSCRIPTIONAL REGULATORY PROTEIN"/>
    <property type="match status" value="1"/>
</dbReference>
<dbReference type="PANTHER" id="PTHR24567:SF74">
    <property type="entry name" value="HTH-TYPE TRANSCRIPTIONAL REGULATOR ARCR"/>
    <property type="match status" value="1"/>
</dbReference>
<keyword evidence="2" id="KW-0238">DNA-binding</keyword>
<dbReference type="OrthoDB" id="7506088at2"/>
<dbReference type="EMBL" id="QKQS01000001">
    <property type="protein sequence ID" value="PZA13918.1"/>
    <property type="molecule type" value="Genomic_DNA"/>
</dbReference>
<organism evidence="5 6">
    <name type="scientific">Rhodopseudomonas palustris</name>
    <dbReference type="NCBI Taxonomy" id="1076"/>
    <lineage>
        <taxon>Bacteria</taxon>
        <taxon>Pseudomonadati</taxon>
        <taxon>Pseudomonadota</taxon>
        <taxon>Alphaproteobacteria</taxon>
        <taxon>Hyphomicrobiales</taxon>
        <taxon>Nitrobacteraceae</taxon>
        <taxon>Rhodopseudomonas</taxon>
    </lineage>
</organism>
<name>A0A323V1B6_RHOPL</name>
<dbReference type="Pfam" id="PF13545">
    <property type="entry name" value="HTH_Crp_2"/>
    <property type="match status" value="1"/>
</dbReference>
<dbReference type="GO" id="GO:0003700">
    <property type="term" value="F:DNA-binding transcription factor activity"/>
    <property type="evidence" value="ECO:0007669"/>
    <property type="project" value="TreeGrafter"/>
</dbReference>
<dbReference type="InterPro" id="IPR012318">
    <property type="entry name" value="HTH_CRP"/>
</dbReference>
<evidence type="ECO:0000313" key="6">
    <source>
        <dbReference type="Proteomes" id="UP000248134"/>
    </source>
</evidence>
<feature type="domain" description="HTH crp-type" evidence="4">
    <location>
        <begin position="143"/>
        <end position="209"/>
    </location>
</feature>
<dbReference type="InterPro" id="IPR036390">
    <property type="entry name" value="WH_DNA-bd_sf"/>
</dbReference>
<dbReference type="SUPFAM" id="SSF46785">
    <property type="entry name" value="Winged helix' DNA-binding domain"/>
    <property type="match status" value="1"/>
</dbReference>
<comment type="caution">
    <text evidence="5">The sequence shown here is derived from an EMBL/GenBank/DDBJ whole genome shotgun (WGS) entry which is preliminary data.</text>
</comment>
<evidence type="ECO:0000256" key="1">
    <source>
        <dbReference type="ARBA" id="ARBA00023015"/>
    </source>
</evidence>
<evidence type="ECO:0000256" key="2">
    <source>
        <dbReference type="ARBA" id="ARBA00023125"/>
    </source>
</evidence>
<evidence type="ECO:0000313" key="5">
    <source>
        <dbReference type="EMBL" id="PZA13918.1"/>
    </source>
</evidence>
<dbReference type="GO" id="GO:0003677">
    <property type="term" value="F:DNA binding"/>
    <property type="evidence" value="ECO:0007669"/>
    <property type="project" value="UniProtKB-KW"/>
</dbReference>
<reference evidence="5 6" key="1">
    <citation type="submission" date="2018-06" db="EMBL/GenBank/DDBJ databases">
        <title>Draft Whole-Genome Sequence of the purple photosynthetic bacterium Rhodospeudomonas palustris XCP.</title>
        <authorList>
            <person name="Rayyan A."/>
            <person name="Meyer T.E."/>
            <person name="Kyndt J.A."/>
        </authorList>
    </citation>
    <scope>NUCLEOTIDE SEQUENCE [LARGE SCALE GENOMIC DNA]</scope>
    <source>
        <strain evidence="5 6">XCP</strain>
    </source>
</reference>
<dbReference type="InterPro" id="IPR014710">
    <property type="entry name" value="RmlC-like_jellyroll"/>
</dbReference>
<accession>A0A323V1B6</accession>
<dbReference type="GO" id="GO:0005829">
    <property type="term" value="C:cytosol"/>
    <property type="evidence" value="ECO:0007669"/>
    <property type="project" value="TreeGrafter"/>
</dbReference>
<proteinExistence type="predicted"/>
<sequence length="254" mass="27545">MAISQPANELLAALQVADLELLRPQLRTVDLKFGQILVEAGAPLEQVVFPHGGIVSSMIRLSKGLDIEVAAIGRDGVIGAEAVHETVAVATAMVRYPTTASVIDVAHFRRVVEASPMLRGLLLRYQWVRSARAEQIAACNAAHSAEARLCRRLLQSRDLAGSDCMQLGQDLMAQMLGVKRNTISLIAHALQEQGLIRYSRGRLAITDVNGLIQRSCECYRVDRGGVAASAVERRSSVMMPRLAAECAEPQRLPS</sequence>
<keyword evidence="1" id="KW-0805">Transcription regulation</keyword>
<gene>
    <name evidence="5" type="ORF">DNX69_00345</name>
</gene>